<feature type="compositionally biased region" description="Acidic residues" evidence="8">
    <location>
        <begin position="1016"/>
        <end position="1029"/>
    </location>
</feature>
<accession>A0ABV7D5V9</accession>
<dbReference type="InterPro" id="IPR003995">
    <property type="entry name" value="RTX_toxin_determinant-A"/>
</dbReference>
<dbReference type="RefSeq" id="WP_194214607.1">
    <property type="nucleotide sequence ID" value="NZ_CP061205.1"/>
</dbReference>
<dbReference type="SUPFAM" id="SSF51120">
    <property type="entry name" value="beta-Roll"/>
    <property type="match status" value="1"/>
</dbReference>
<dbReference type="InterPro" id="IPR015919">
    <property type="entry name" value="Cadherin-like_sf"/>
</dbReference>
<dbReference type="Pfam" id="PF00028">
    <property type="entry name" value="Cadherin"/>
    <property type="match status" value="1"/>
</dbReference>
<feature type="compositionally biased region" description="Acidic residues" evidence="8">
    <location>
        <begin position="1049"/>
        <end position="1066"/>
    </location>
</feature>
<dbReference type="InterPro" id="IPR001343">
    <property type="entry name" value="Hemolysn_Ca-bd"/>
</dbReference>
<dbReference type="PRINTS" id="PR00313">
    <property type="entry name" value="CABNDNGRPT"/>
</dbReference>
<dbReference type="CDD" id="cd11304">
    <property type="entry name" value="Cadherin_repeat"/>
    <property type="match status" value="1"/>
</dbReference>
<dbReference type="PROSITE" id="PS50268">
    <property type="entry name" value="CADHERIN_2"/>
    <property type="match status" value="1"/>
</dbReference>
<dbReference type="Gene3D" id="2.150.10.10">
    <property type="entry name" value="Serralysin-like metalloprotease, C-terminal"/>
    <property type="match status" value="3"/>
</dbReference>
<name>A0ABV7D5V9_9PROT</name>
<evidence type="ECO:0000256" key="3">
    <source>
        <dbReference type="ARBA" id="ARBA00022525"/>
    </source>
</evidence>
<sequence>MATLTVTTNSDTGADSTLDTDFATDMTDGGGLSIREAIGRASSGDTITFDLDSGTAGAQGGTITLGGSALAISTNLIIDGDLDDDGTPDVTFDADGNSRTVVISGSDVTLHGLTVTGGSGSGGGTVNQGGGIHSSTSGTLTITNSIITGNTTTNGGGGIYKFGGSLVITDSLISGNSAMYGGGIRSVGATNTFTRATITGNSADFVGGAELRSSVAGSSFTNTTISGNVNTSASPYGDELRVRSGEVTISDSIIGSTNATSSPNIGSSLSGGITFSGTVLLTEAFTPVSGSGTVDTPANIFASTEAVTVGGVSTTRGVLADNGGVVQSMAVASGVSAGASPTLAITNTAPRLDTNNDTPLDYTENGWYAQLVGGTLIDDDGDADWDGGTLVVQITGNAETADEVSLARTEVISIVGTDVFSNSTNIGTVSVAAVSNHSTVTGDTALTITFNSNATNTNVEWVLRSIQYQNSSDDPSTDDRTVTITATDAHGASTVGTRTIEVTAVEDGPTITIMGEDPTFTEDGGAVAIFSGADISTVEAGQTITGFGLYVTNVSDGADEILAVDGTDITLTVGTSGTTANNSLTYSVSTSGSGVRVDFSDGTLSEAQINTVMDGVTYRNDSDTPTTTDTRVINFSDIADTGETTSSGGETEVTVVAANDAPTATNSSPLIDEEDGAYALTVADFNFSDVDGDSFSSVRIDSLATVDGSFQLSGVDVEAGDIIQASDIVAGNLTFTPENVVDPDNGSGVLLEFTHSVNDGTTFAASPARMQIEVSFFNDAPTATGMPSDLEVDIETKSDIDLSDIAFADADSTSITVTLSVDTGDLYYTPSDLKIRIATDSDAQNKGGEQEAGSYITLTGSISDIHTYLSDPSSIQYISADGVTGNDAATLTISGGSGRESVSLGTINLDIGTINTNHTPTGLTLSNSAIKENVAGGTVGTVSATDPDGDSITYSVSDSRFEIVGTTLKLKDAASLDYETESSIRVSIKATDSHGASFTKGFTISVTDVGEHTTSDDADTVTGGDEDDLVSSGGGDDRITTGNGRDTIDGGDGDDDVSGGNDDDSIDGGAGSDTVDGGSGRDTLKGGDGDDTVMAGGDDDLVFAGLGDTGNDKVNGDSGDDTIGGGAGNDDLNGDDGDDLVWGGSGNDRVSGGTGDDLIYNGDGSDDITGGAGNDTLWAGAGDDVLTGGTGADTFVFGAVAGNDTITDFDVSEDSLSFMAITGFASAAEVIAAASEVDSSVLIDLGDGESILLSGLTLAELNTASMTFG</sequence>
<dbReference type="SUPFAM" id="SSF49313">
    <property type="entry name" value="Cadherin-like"/>
    <property type="match status" value="1"/>
</dbReference>
<dbReference type="EMBL" id="JBHRSL010000007">
    <property type="protein sequence ID" value="MFC3052094.1"/>
    <property type="molecule type" value="Genomic_DNA"/>
</dbReference>
<dbReference type="InterPro" id="IPR011050">
    <property type="entry name" value="Pectin_lyase_fold/virulence"/>
</dbReference>
<dbReference type="SMART" id="SM00112">
    <property type="entry name" value="CA"/>
    <property type="match status" value="1"/>
</dbReference>
<dbReference type="PANTHER" id="PTHR38340">
    <property type="entry name" value="S-LAYER PROTEIN"/>
    <property type="match status" value="1"/>
</dbReference>
<keyword evidence="6" id="KW-0843">Virulence</keyword>
<dbReference type="InterPro" id="IPR011049">
    <property type="entry name" value="Serralysin-like_metalloprot_C"/>
</dbReference>
<evidence type="ECO:0000256" key="1">
    <source>
        <dbReference type="ARBA" id="ARBA00004370"/>
    </source>
</evidence>
<evidence type="ECO:0000313" key="10">
    <source>
        <dbReference type="EMBL" id="MFC3052094.1"/>
    </source>
</evidence>
<organism evidence="10 11">
    <name type="scientific">Kordiimonas pumila</name>
    <dbReference type="NCBI Taxonomy" id="2161677"/>
    <lineage>
        <taxon>Bacteria</taxon>
        <taxon>Pseudomonadati</taxon>
        <taxon>Pseudomonadota</taxon>
        <taxon>Alphaproteobacteria</taxon>
        <taxon>Kordiimonadales</taxon>
        <taxon>Kordiimonadaceae</taxon>
        <taxon>Kordiimonas</taxon>
    </lineage>
</organism>
<dbReference type="InterPro" id="IPR002126">
    <property type="entry name" value="Cadherin-like_dom"/>
</dbReference>
<evidence type="ECO:0000256" key="6">
    <source>
        <dbReference type="ARBA" id="ARBA00023026"/>
    </source>
</evidence>
<evidence type="ECO:0000256" key="4">
    <source>
        <dbReference type="ARBA" id="ARBA00022656"/>
    </source>
</evidence>
<dbReference type="Pfam" id="PF00353">
    <property type="entry name" value="HemolysinCabind"/>
    <property type="match status" value="4"/>
</dbReference>
<evidence type="ECO:0000256" key="8">
    <source>
        <dbReference type="SAM" id="MobiDB-lite"/>
    </source>
</evidence>
<comment type="subcellular location">
    <subcellularLocation>
        <location evidence="1">Membrane</location>
    </subcellularLocation>
    <subcellularLocation>
        <location evidence="2">Secreted</location>
    </subcellularLocation>
</comment>
<evidence type="ECO:0000256" key="2">
    <source>
        <dbReference type="ARBA" id="ARBA00004613"/>
    </source>
</evidence>
<gene>
    <name evidence="10" type="ORF">ACFOKA_09260</name>
</gene>
<dbReference type="PANTHER" id="PTHR38340:SF1">
    <property type="entry name" value="S-LAYER PROTEIN"/>
    <property type="match status" value="1"/>
</dbReference>
<keyword evidence="7" id="KW-0472">Membrane</keyword>
<keyword evidence="5" id="KW-0677">Repeat</keyword>
<evidence type="ECO:0000259" key="9">
    <source>
        <dbReference type="PROSITE" id="PS50268"/>
    </source>
</evidence>
<dbReference type="Gene3D" id="2.60.40.60">
    <property type="entry name" value="Cadherins"/>
    <property type="match status" value="1"/>
</dbReference>
<dbReference type="PROSITE" id="PS00330">
    <property type="entry name" value="HEMOLYSIN_CALCIUM"/>
    <property type="match status" value="2"/>
</dbReference>
<feature type="region of interest" description="Disordered" evidence="8">
    <location>
        <begin position="1011"/>
        <end position="1096"/>
    </location>
</feature>
<dbReference type="SUPFAM" id="SSF51126">
    <property type="entry name" value="Pectin lyase-like"/>
    <property type="match status" value="1"/>
</dbReference>
<proteinExistence type="predicted"/>
<dbReference type="InterPro" id="IPR050557">
    <property type="entry name" value="RTX_toxin/Mannuronan_C5-epim"/>
</dbReference>
<keyword evidence="4" id="KW-0800">Toxin</keyword>
<dbReference type="PRINTS" id="PR01488">
    <property type="entry name" value="RTXTOXINA"/>
</dbReference>
<keyword evidence="11" id="KW-1185">Reference proteome</keyword>
<feature type="domain" description="Cadherin" evidence="9">
    <location>
        <begin position="930"/>
        <end position="1021"/>
    </location>
</feature>
<reference evidence="11" key="1">
    <citation type="journal article" date="2019" name="Int. J. Syst. Evol. Microbiol.">
        <title>The Global Catalogue of Microorganisms (GCM) 10K type strain sequencing project: providing services to taxonomists for standard genome sequencing and annotation.</title>
        <authorList>
            <consortium name="The Broad Institute Genomics Platform"/>
            <consortium name="The Broad Institute Genome Sequencing Center for Infectious Disease"/>
            <person name="Wu L."/>
            <person name="Ma J."/>
        </authorList>
    </citation>
    <scope>NUCLEOTIDE SEQUENCE [LARGE SCALE GENOMIC DNA]</scope>
    <source>
        <strain evidence="11">KCTC 62164</strain>
    </source>
</reference>
<dbReference type="InterPro" id="IPR018511">
    <property type="entry name" value="Hemolysin-typ_Ca-bd_CS"/>
</dbReference>
<evidence type="ECO:0000256" key="7">
    <source>
        <dbReference type="ARBA" id="ARBA00023136"/>
    </source>
</evidence>
<feature type="region of interest" description="Disordered" evidence="8">
    <location>
        <begin position="1108"/>
        <end position="1157"/>
    </location>
</feature>
<protein>
    <submittedName>
        <fullName evidence="10">Beta strand repeat-containing protein</fullName>
    </submittedName>
</protein>
<dbReference type="Proteomes" id="UP001595444">
    <property type="component" value="Unassembled WGS sequence"/>
</dbReference>
<comment type="caution">
    <text evidence="10">The sequence shown here is derived from an EMBL/GenBank/DDBJ whole genome shotgun (WGS) entry which is preliminary data.</text>
</comment>
<evidence type="ECO:0000313" key="11">
    <source>
        <dbReference type="Proteomes" id="UP001595444"/>
    </source>
</evidence>
<evidence type="ECO:0000256" key="5">
    <source>
        <dbReference type="ARBA" id="ARBA00022737"/>
    </source>
</evidence>
<keyword evidence="3" id="KW-0964">Secreted</keyword>